<dbReference type="PANTHER" id="PTHR23417:SF14">
    <property type="entry name" value="PENTACOTRIPEPTIDE-REPEAT REGION OF PRORP DOMAIN-CONTAINING PROTEIN"/>
    <property type="match status" value="1"/>
</dbReference>
<dbReference type="InterPro" id="IPR003358">
    <property type="entry name" value="tRNA_(Gua-N-7)_MeTrfase_Trmb"/>
</dbReference>
<dbReference type="Proteomes" id="UP000439994">
    <property type="component" value="Unassembled WGS sequence"/>
</dbReference>
<keyword evidence="4 8" id="KW-0489">Methyltransferase</keyword>
<dbReference type="OrthoDB" id="9809889at2"/>
<dbReference type="RefSeq" id="WP_155696371.1">
    <property type="nucleotide sequence ID" value="NZ_BAAAFQ010000007.1"/>
</dbReference>
<dbReference type="AlphaFoldDB" id="A0A6N8FA41"/>
<dbReference type="CDD" id="cd02440">
    <property type="entry name" value="AdoMet_MTases"/>
    <property type="match status" value="1"/>
</dbReference>
<organism evidence="8 9">
    <name type="scientific">Psychrosphaera haliotis</name>
    <dbReference type="NCBI Taxonomy" id="555083"/>
    <lineage>
        <taxon>Bacteria</taxon>
        <taxon>Pseudomonadati</taxon>
        <taxon>Pseudomonadota</taxon>
        <taxon>Gammaproteobacteria</taxon>
        <taxon>Alteromonadales</taxon>
        <taxon>Pseudoalteromonadaceae</taxon>
        <taxon>Psychrosphaera</taxon>
    </lineage>
</organism>
<dbReference type="GO" id="GO:0008176">
    <property type="term" value="F:tRNA (guanine(46)-N7)-methyltransferase activity"/>
    <property type="evidence" value="ECO:0007669"/>
    <property type="project" value="UniProtKB-EC"/>
</dbReference>
<reference evidence="8 9" key="1">
    <citation type="submission" date="2019-11" db="EMBL/GenBank/DDBJ databases">
        <title>P. haliotis isolates from Z. marina roots.</title>
        <authorList>
            <person name="Cohen M."/>
            <person name="Jospin G."/>
            <person name="Eisen J.A."/>
            <person name="Coil D.A."/>
        </authorList>
    </citation>
    <scope>NUCLEOTIDE SEQUENCE [LARGE SCALE GENOMIC DNA]</scope>
    <source>
        <strain evidence="8 9">UCD-MCMsp1aY</strain>
    </source>
</reference>
<comment type="function">
    <text evidence="2">Catalyzes the formation of N(7)-methylguanine at position 46 (m7G46) in tRNA.</text>
</comment>
<comment type="caution">
    <text evidence="8">The sequence shown here is derived from an EMBL/GenBank/DDBJ whole genome shotgun (WGS) entry which is preliminary data.</text>
</comment>
<keyword evidence="9" id="KW-1185">Reference proteome</keyword>
<evidence type="ECO:0000256" key="3">
    <source>
        <dbReference type="ARBA" id="ARBA00011977"/>
    </source>
</evidence>
<proteinExistence type="predicted"/>
<dbReference type="PANTHER" id="PTHR23417">
    <property type="entry name" value="3-DEOXY-D-MANNO-OCTULOSONIC-ACID TRANSFERASE/TRNA GUANINE-N 7 - -METHYLTRANSFERASE"/>
    <property type="match status" value="1"/>
</dbReference>
<dbReference type="Pfam" id="PF02390">
    <property type="entry name" value="Methyltransf_4"/>
    <property type="match status" value="1"/>
</dbReference>
<protein>
    <recommendedName>
        <fullName evidence="3">tRNA (guanine(46)-N(7))-methyltransferase</fullName>
        <ecNumber evidence="3">2.1.1.33</ecNumber>
    </recommendedName>
</protein>
<dbReference type="EMBL" id="WOCD01000005">
    <property type="protein sequence ID" value="MUH73168.1"/>
    <property type="molecule type" value="Genomic_DNA"/>
</dbReference>
<accession>A0A6N8FA41</accession>
<evidence type="ECO:0000256" key="1">
    <source>
        <dbReference type="ARBA" id="ARBA00000142"/>
    </source>
</evidence>
<dbReference type="PROSITE" id="PS51625">
    <property type="entry name" value="SAM_MT_TRMB"/>
    <property type="match status" value="1"/>
</dbReference>
<evidence type="ECO:0000256" key="7">
    <source>
        <dbReference type="ARBA" id="ARBA00022694"/>
    </source>
</evidence>
<evidence type="ECO:0000313" key="8">
    <source>
        <dbReference type="EMBL" id="MUH73168.1"/>
    </source>
</evidence>
<evidence type="ECO:0000256" key="4">
    <source>
        <dbReference type="ARBA" id="ARBA00022603"/>
    </source>
</evidence>
<dbReference type="EC" id="2.1.1.33" evidence="3"/>
<evidence type="ECO:0000256" key="5">
    <source>
        <dbReference type="ARBA" id="ARBA00022679"/>
    </source>
</evidence>
<dbReference type="SUPFAM" id="SSF53335">
    <property type="entry name" value="S-adenosyl-L-methionine-dependent methyltransferases"/>
    <property type="match status" value="1"/>
</dbReference>
<dbReference type="InterPro" id="IPR029063">
    <property type="entry name" value="SAM-dependent_MTases_sf"/>
</dbReference>
<dbReference type="Gene3D" id="3.40.50.150">
    <property type="entry name" value="Vaccinia Virus protein VP39"/>
    <property type="match status" value="1"/>
</dbReference>
<keyword evidence="6" id="KW-0949">S-adenosyl-L-methionine</keyword>
<evidence type="ECO:0000256" key="2">
    <source>
        <dbReference type="ARBA" id="ARBA00003015"/>
    </source>
</evidence>
<name>A0A6N8FA41_9GAMM</name>
<keyword evidence="7" id="KW-0819">tRNA processing</keyword>
<comment type="catalytic activity">
    <reaction evidence="1">
        <text>guanosine(46) in tRNA + S-adenosyl-L-methionine = N(7)-methylguanosine(46) in tRNA + S-adenosyl-L-homocysteine</text>
        <dbReference type="Rhea" id="RHEA:42708"/>
        <dbReference type="Rhea" id="RHEA-COMP:10188"/>
        <dbReference type="Rhea" id="RHEA-COMP:10189"/>
        <dbReference type="ChEBI" id="CHEBI:57856"/>
        <dbReference type="ChEBI" id="CHEBI:59789"/>
        <dbReference type="ChEBI" id="CHEBI:74269"/>
        <dbReference type="ChEBI" id="CHEBI:74480"/>
        <dbReference type="EC" id="2.1.1.33"/>
    </reaction>
</comment>
<sequence length="229" mass="26061">MIENAGNSRSITTNQTGVSEDLEKVVKKHLSHEFKKPFAPFSLQTFEQLSAKVTAFLAEDSNRYIILDSCCGVGESTVHLAAENPNALVVGIDKSEHRVEKIEHHLVHKVSNFVILRGDLNDLWRLIADTDWPIKSHYILYPNPWPKAKHLQRRWHGAAVFSSIPKLAETLIVRSNWNIYIDEFAQALEIAGLKPNVSEYRSDVAMTPFERKYWASGQQSYQLTCSLEN</sequence>
<evidence type="ECO:0000256" key="6">
    <source>
        <dbReference type="ARBA" id="ARBA00022691"/>
    </source>
</evidence>
<dbReference type="GO" id="GO:0043527">
    <property type="term" value="C:tRNA methyltransferase complex"/>
    <property type="evidence" value="ECO:0007669"/>
    <property type="project" value="TreeGrafter"/>
</dbReference>
<gene>
    <name evidence="8" type="ORF">GNP35_12165</name>
</gene>
<keyword evidence="5 8" id="KW-0808">Transferase</keyword>
<evidence type="ECO:0000313" key="9">
    <source>
        <dbReference type="Proteomes" id="UP000439994"/>
    </source>
</evidence>